<comment type="caution">
    <text evidence="1">The sequence shown here is derived from an EMBL/GenBank/DDBJ whole genome shotgun (WGS) entry which is preliminary data.</text>
</comment>
<dbReference type="EMBL" id="LNGD01000058">
    <property type="protein sequence ID" value="KYC51676.1"/>
    <property type="molecule type" value="Genomic_DNA"/>
</dbReference>
<reference evidence="1 2" key="1">
    <citation type="journal article" date="2016" name="ISME J.">
        <title>Chasing the elusive Euryarchaeota class WSA2: genomes reveal a uniquely fastidious methyl-reducing methanogen.</title>
        <authorList>
            <person name="Nobu M.K."/>
            <person name="Narihiro T."/>
            <person name="Kuroda K."/>
            <person name="Mei R."/>
            <person name="Liu W.T."/>
        </authorList>
    </citation>
    <scope>NUCLEOTIDE SEQUENCE [LARGE SCALE GENOMIC DNA]</scope>
    <source>
        <strain evidence="1">U1lsi0528_Bin089</strain>
    </source>
</reference>
<organism evidence="1 2">
    <name type="scientific">Candidatus Methanofastidiosum methylothiophilum</name>
    <dbReference type="NCBI Taxonomy" id="1705564"/>
    <lineage>
        <taxon>Archaea</taxon>
        <taxon>Methanobacteriati</taxon>
        <taxon>Methanobacteriota</taxon>
        <taxon>Stenosarchaea group</taxon>
        <taxon>Candidatus Methanofastidiosia</taxon>
        <taxon>Candidatus Methanofastidiosales</taxon>
        <taxon>Candidatus Methanofastidiosaceae</taxon>
        <taxon>Candidatus Methanofastidiosum</taxon>
    </lineage>
</organism>
<protein>
    <submittedName>
        <fullName evidence="1">Uncharacterized protein</fullName>
    </submittedName>
</protein>
<evidence type="ECO:0000313" key="1">
    <source>
        <dbReference type="EMBL" id="KYC51676.1"/>
    </source>
</evidence>
<proteinExistence type="predicted"/>
<gene>
    <name evidence="1" type="ORF">AMQ74_01037</name>
</gene>
<dbReference type="Proteomes" id="UP000075578">
    <property type="component" value="Unassembled WGS sequence"/>
</dbReference>
<name>A0A150J384_9EURY</name>
<sequence>MYDKKNQMDGDSLTRFKCECGSDEFISEPNSYEIVIVEDGKIKIDHSEIIETSKYYCRECGKEYEEIDGRLFSVKGEVNESKS</sequence>
<dbReference type="AlphaFoldDB" id="A0A150J384"/>
<evidence type="ECO:0000313" key="2">
    <source>
        <dbReference type="Proteomes" id="UP000075578"/>
    </source>
</evidence>
<accession>A0A150J384</accession>